<dbReference type="GeneID" id="82203616"/>
<dbReference type="SUPFAM" id="SSF55811">
    <property type="entry name" value="Nudix"/>
    <property type="match status" value="1"/>
</dbReference>
<dbReference type="CDD" id="cd03424">
    <property type="entry name" value="NUDIX_ADPRase_Nudt5_UGPPase_Nudt14"/>
    <property type="match status" value="1"/>
</dbReference>
<comment type="cofactor">
    <cofactor evidence="1">
        <name>Mg(2+)</name>
        <dbReference type="ChEBI" id="CHEBI:18420"/>
    </cofactor>
</comment>
<dbReference type="OrthoDB" id="9806150at2"/>
<dbReference type="Pfam" id="PF00293">
    <property type="entry name" value="NUDIX"/>
    <property type="match status" value="1"/>
</dbReference>
<dbReference type="Proteomes" id="UP000186341">
    <property type="component" value="Unassembled WGS sequence"/>
</dbReference>
<sequence length="172" mass="19457">MREKEIFHGHVFDVIQKEVEIDGRECIRDLVVHHGGVALSCVKDHQILLVRQTRTAADAITLEIPAGTIEPHEKPDVTGLRELNEEAGLTCEKMNLITAFWPTPGYSTEVIYVYECLGLSEVNQRRPLDEGEDITSLWMDLDEAKRAIEQGSIRDGKTIIAIYHALLKEKDH</sequence>
<dbReference type="GO" id="GO:0005829">
    <property type="term" value="C:cytosol"/>
    <property type="evidence" value="ECO:0007669"/>
    <property type="project" value="TreeGrafter"/>
</dbReference>
<dbReference type="PANTHER" id="PTHR11839">
    <property type="entry name" value="UDP/ADP-SUGAR PYROPHOSPHATASE"/>
    <property type="match status" value="1"/>
</dbReference>
<dbReference type="EMBL" id="MPJW01000200">
    <property type="protein sequence ID" value="OLU37471.1"/>
    <property type="molecule type" value="Genomic_DNA"/>
</dbReference>
<comment type="caution">
    <text evidence="4">The sequence shown here is derived from an EMBL/GenBank/DDBJ whole genome shotgun (WGS) entry which is preliminary data.</text>
</comment>
<evidence type="ECO:0000256" key="2">
    <source>
        <dbReference type="ARBA" id="ARBA00022801"/>
    </source>
</evidence>
<evidence type="ECO:0000256" key="1">
    <source>
        <dbReference type="ARBA" id="ARBA00001946"/>
    </source>
</evidence>
<dbReference type="GO" id="GO:0016787">
    <property type="term" value="F:hydrolase activity"/>
    <property type="evidence" value="ECO:0007669"/>
    <property type="project" value="UniProtKB-KW"/>
</dbReference>
<evidence type="ECO:0000259" key="3">
    <source>
        <dbReference type="PROSITE" id="PS51462"/>
    </source>
</evidence>
<proteinExistence type="predicted"/>
<dbReference type="Gene3D" id="3.90.79.10">
    <property type="entry name" value="Nucleoside Triphosphate Pyrophosphohydrolase"/>
    <property type="match status" value="1"/>
</dbReference>
<dbReference type="GO" id="GO:0006753">
    <property type="term" value="P:nucleoside phosphate metabolic process"/>
    <property type="evidence" value="ECO:0007669"/>
    <property type="project" value="TreeGrafter"/>
</dbReference>
<organism evidence="4 5">
    <name type="scientific">Ileibacterium valens</name>
    <dbReference type="NCBI Taxonomy" id="1862668"/>
    <lineage>
        <taxon>Bacteria</taxon>
        <taxon>Bacillati</taxon>
        <taxon>Bacillota</taxon>
        <taxon>Erysipelotrichia</taxon>
        <taxon>Erysipelotrichales</taxon>
        <taxon>Erysipelotrichaceae</taxon>
        <taxon>Ileibacterium</taxon>
    </lineage>
</organism>
<dbReference type="InterPro" id="IPR000086">
    <property type="entry name" value="NUDIX_hydrolase_dom"/>
</dbReference>
<name>A0A1U7NDQ0_9FIRM</name>
<keyword evidence="5" id="KW-1185">Reference proteome</keyword>
<protein>
    <recommendedName>
        <fullName evidence="3">Nudix hydrolase domain-containing protein</fullName>
    </recommendedName>
</protein>
<reference evidence="4 5" key="1">
    <citation type="submission" date="2016-11" db="EMBL/GenBank/DDBJ databases">
        <title>Description of two novel members of the family Erysipelotrichaceae: Ileibacterium lipovorans gen. nov., sp. nov. and Dubosiella newyorkensis, gen. nov., sp. nov.</title>
        <authorList>
            <person name="Cox L.M."/>
            <person name="Sohn J."/>
            <person name="Tyrrell K.L."/>
            <person name="Citron D.M."/>
            <person name="Lawson P.A."/>
            <person name="Patel N.B."/>
            <person name="Iizumi T."/>
            <person name="Perez-Perez G.I."/>
            <person name="Goldstein E.J."/>
            <person name="Blaser M.J."/>
        </authorList>
    </citation>
    <scope>NUCLEOTIDE SEQUENCE [LARGE SCALE GENOMIC DNA]</scope>
    <source>
        <strain evidence="4 5">NYU-BL-A3</strain>
    </source>
</reference>
<accession>A0A1U7NDQ0</accession>
<dbReference type="AlphaFoldDB" id="A0A1U7NDQ0"/>
<dbReference type="RefSeq" id="WP_075820804.1">
    <property type="nucleotide sequence ID" value="NZ_CAPNHH010000010.1"/>
</dbReference>
<evidence type="ECO:0000313" key="4">
    <source>
        <dbReference type="EMBL" id="OLU37471.1"/>
    </source>
</evidence>
<gene>
    <name evidence="4" type="ORF">BO222_10685</name>
</gene>
<evidence type="ECO:0000313" key="5">
    <source>
        <dbReference type="Proteomes" id="UP000186341"/>
    </source>
</evidence>
<dbReference type="InterPro" id="IPR015797">
    <property type="entry name" value="NUDIX_hydrolase-like_dom_sf"/>
</dbReference>
<dbReference type="PROSITE" id="PS51462">
    <property type="entry name" value="NUDIX"/>
    <property type="match status" value="1"/>
</dbReference>
<feature type="domain" description="Nudix hydrolase" evidence="3">
    <location>
        <begin position="31"/>
        <end position="166"/>
    </location>
</feature>
<dbReference type="PANTHER" id="PTHR11839:SF18">
    <property type="entry name" value="NUDIX HYDROLASE DOMAIN-CONTAINING PROTEIN"/>
    <property type="match status" value="1"/>
</dbReference>
<dbReference type="GO" id="GO:0019693">
    <property type="term" value="P:ribose phosphate metabolic process"/>
    <property type="evidence" value="ECO:0007669"/>
    <property type="project" value="TreeGrafter"/>
</dbReference>
<keyword evidence="2" id="KW-0378">Hydrolase</keyword>